<sequence>MYKPWTLKMMDLELYRAAELGNWDVIKRYEHQLESQLTLKGDTVLHIVSRFCDSSFAVQQIIESKPKLISVRNTHQRDTALHIAARNGHLNVVRVIIDYIKANKSFSRVLKYINKYGNLALHEAIQNSHYEIIKILVEEFPFLTNLYNYQFKCPLYLAVEKGDESVVAMILQSYKPPKCSALIKFAAILFSRVGFVPYDPGRTPLHVAAIWNHLECLRLIFRKLPNMVRNVDCFGRTALHYAARFNHQEVAKELLDSNRSIRYRGAFRLASEGLDRAKVNTTDENYIEDMNETPLHVAVIYGHVQIMELLLTYSPDCWNMFTSLGKNIIHLAVENEKQEALDFILKQPWARELVNGIDTKRNTPLHYYATTKNLNGRKLVNYNGVQINALNNFGLTPLDLVTDVANNYSHETQVILRRDLENDLTNFGLTSLDLKTDVVNHIIERQTTLRSGGMKDYRNPISIQKKSRETRPEDKEKMYRRADSYKVVATLIITVSFAAAFTIPGGYEQDNDAQAHTEKGYPVFLKKAAFCVFIASDIYSNGMFLDITFIVTGNTWKPFRWQIYESL</sequence>
<evidence type="ECO:0000313" key="2">
    <source>
        <dbReference type="Proteomes" id="UP001060085"/>
    </source>
</evidence>
<dbReference type="EMBL" id="CM044702">
    <property type="protein sequence ID" value="KAI5677749.1"/>
    <property type="molecule type" value="Genomic_DNA"/>
</dbReference>
<accession>A0ACC0BYI4</accession>
<protein>
    <submittedName>
        <fullName evidence="1">Uncharacterized protein</fullName>
    </submittedName>
</protein>
<keyword evidence="2" id="KW-1185">Reference proteome</keyword>
<name>A0ACC0BYI4_CATRO</name>
<proteinExistence type="predicted"/>
<comment type="caution">
    <text evidence="1">The sequence shown here is derived from an EMBL/GenBank/DDBJ whole genome shotgun (WGS) entry which is preliminary data.</text>
</comment>
<gene>
    <name evidence="1" type="ORF">M9H77_08699</name>
</gene>
<organism evidence="1 2">
    <name type="scientific">Catharanthus roseus</name>
    <name type="common">Madagascar periwinkle</name>
    <name type="synonym">Vinca rosea</name>
    <dbReference type="NCBI Taxonomy" id="4058"/>
    <lineage>
        <taxon>Eukaryota</taxon>
        <taxon>Viridiplantae</taxon>
        <taxon>Streptophyta</taxon>
        <taxon>Embryophyta</taxon>
        <taxon>Tracheophyta</taxon>
        <taxon>Spermatophyta</taxon>
        <taxon>Magnoliopsida</taxon>
        <taxon>eudicotyledons</taxon>
        <taxon>Gunneridae</taxon>
        <taxon>Pentapetalae</taxon>
        <taxon>asterids</taxon>
        <taxon>lamiids</taxon>
        <taxon>Gentianales</taxon>
        <taxon>Apocynaceae</taxon>
        <taxon>Rauvolfioideae</taxon>
        <taxon>Vinceae</taxon>
        <taxon>Catharanthinae</taxon>
        <taxon>Catharanthus</taxon>
    </lineage>
</organism>
<evidence type="ECO:0000313" key="1">
    <source>
        <dbReference type="EMBL" id="KAI5677749.1"/>
    </source>
</evidence>
<dbReference type="Proteomes" id="UP001060085">
    <property type="component" value="Linkage Group LG02"/>
</dbReference>
<reference evidence="2" key="1">
    <citation type="journal article" date="2023" name="Nat. Plants">
        <title>Single-cell RNA sequencing provides a high-resolution roadmap for understanding the multicellular compartmentation of specialized metabolism.</title>
        <authorList>
            <person name="Sun S."/>
            <person name="Shen X."/>
            <person name="Li Y."/>
            <person name="Li Y."/>
            <person name="Wang S."/>
            <person name="Li R."/>
            <person name="Zhang H."/>
            <person name="Shen G."/>
            <person name="Guo B."/>
            <person name="Wei J."/>
            <person name="Xu J."/>
            <person name="St-Pierre B."/>
            <person name="Chen S."/>
            <person name="Sun C."/>
        </authorList>
    </citation>
    <scope>NUCLEOTIDE SEQUENCE [LARGE SCALE GENOMIC DNA]</scope>
</reference>